<evidence type="ECO:0000313" key="6">
    <source>
        <dbReference type="EMBL" id="BBF93357.1"/>
    </source>
</evidence>
<dbReference type="GO" id="GO:0008757">
    <property type="term" value="F:S-adenosylmethionine-dependent methyltransferase activity"/>
    <property type="evidence" value="ECO:0007669"/>
    <property type="project" value="UniProtKB-ARBA"/>
</dbReference>
<dbReference type="Pfam" id="PF05063">
    <property type="entry name" value="MT-A70"/>
    <property type="match status" value="1"/>
</dbReference>
<organism evidence="6 7">
    <name type="scientific">Blastochloris tepida</name>
    <dbReference type="NCBI Taxonomy" id="2233851"/>
    <lineage>
        <taxon>Bacteria</taxon>
        <taxon>Pseudomonadati</taxon>
        <taxon>Pseudomonadota</taxon>
        <taxon>Alphaproteobacteria</taxon>
        <taxon>Hyphomicrobiales</taxon>
        <taxon>Blastochloridaceae</taxon>
        <taxon>Blastochloris</taxon>
    </lineage>
</organism>
<evidence type="ECO:0000313" key="7">
    <source>
        <dbReference type="Proteomes" id="UP000266934"/>
    </source>
</evidence>
<name>A0A348G1C4_9HYPH</name>
<evidence type="ECO:0000256" key="1">
    <source>
        <dbReference type="ARBA" id="ARBA00022603"/>
    </source>
</evidence>
<dbReference type="KEGG" id="blag:BLTE_20420"/>
<evidence type="ECO:0008006" key="8">
    <source>
        <dbReference type="Google" id="ProtNLM"/>
    </source>
</evidence>
<feature type="region of interest" description="Disordered" evidence="5">
    <location>
        <begin position="370"/>
        <end position="410"/>
    </location>
</feature>
<evidence type="ECO:0000256" key="2">
    <source>
        <dbReference type="ARBA" id="ARBA00022679"/>
    </source>
</evidence>
<evidence type="ECO:0000256" key="4">
    <source>
        <dbReference type="PROSITE-ProRule" id="PRU00489"/>
    </source>
</evidence>
<protein>
    <recommendedName>
        <fullName evidence="8">N6-adenosine-specific RNA methylase IME4</fullName>
    </recommendedName>
</protein>
<keyword evidence="2" id="KW-0808">Transferase</keyword>
<dbReference type="PANTHER" id="PTHR12829:SF7">
    <property type="entry name" value="N6-ADENOSINE-METHYLTRANSFERASE CATALYTIC SUBUNIT"/>
    <property type="match status" value="1"/>
</dbReference>
<accession>A0A348G1C4</accession>
<dbReference type="AlphaFoldDB" id="A0A348G1C4"/>
<dbReference type="Proteomes" id="UP000266934">
    <property type="component" value="Chromosome"/>
</dbReference>
<reference evidence="6 7" key="1">
    <citation type="submission" date="2018-08" db="EMBL/GenBank/DDBJ databases">
        <title>Complete genome sequencing of Blastochloris tepida GI.</title>
        <authorList>
            <person name="Tsukatani Y."/>
            <person name="Mori H."/>
        </authorList>
    </citation>
    <scope>NUCLEOTIDE SEQUENCE [LARGE SCALE GENOMIC DNA]</scope>
    <source>
        <strain evidence="6 7">GI</strain>
    </source>
</reference>
<feature type="compositionally biased region" description="Basic and acidic residues" evidence="5">
    <location>
        <begin position="395"/>
        <end position="410"/>
    </location>
</feature>
<dbReference type="EMBL" id="AP018907">
    <property type="protein sequence ID" value="BBF93357.1"/>
    <property type="molecule type" value="Genomic_DNA"/>
</dbReference>
<dbReference type="GO" id="GO:0008173">
    <property type="term" value="F:RNA methyltransferase activity"/>
    <property type="evidence" value="ECO:0007669"/>
    <property type="project" value="UniProtKB-ARBA"/>
</dbReference>
<keyword evidence="1" id="KW-0489">Methyltransferase</keyword>
<proteinExistence type="inferred from homology"/>
<evidence type="ECO:0000256" key="3">
    <source>
        <dbReference type="ARBA" id="ARBA00022691"/>
    </source>
</evidence>
<comment type="similarity">
    <text evidence="4">Belongs to the MT-A70-like family.</text>
</comment>
<keyword evidence="7" id="KW-1185">Reference proteome</keyword>
<dbReference type="GO" id="GO:0032259">
    <property type="term" value="P:methylation"/>
    <property type="evidence" value="ECO:0007669"/>
    <property type="project" value="UniProtKB-KW"/>
</dbReference>
<dbReference type="PANTHER" id="PTHR12829">
    <property type="entry name" value="N6-ADENOSINE-METHYLTRANSFERASE"/>
    <property type="match status" value="1"/>
</dbReference>
<dbReference type="PROSITE" id="PS51143">
    <property type="entry name" value="MT_A70"/>
    <property type="match status" value="1"/>
</dbReference>
<gene>
    <name evidence="6" type="ORF">BLTE_20420</name>
</gene>
<keyword evidence="3" id="KW-0949">S-adenosyl-L-methionine</keyword>
<dbReference type="RefSeq" id="WP_244599951.1">
    <property type="nucleotide sequence ID" value="NZ_AP018907.1"/>
</dbReference>
<evidence type="ECO:0000256" key="5">
    <source>
        <dbReference type="SAM" id="MobiDB-lite"/>
    </source>
</evidence>
<sequence>MATSAALARYEEARRLVAECARVDEAKDIRDRAEAMRIYARQAGDLELQINAAEIRVRAERRLGELILQAKDAGQISRGQPPKNCADEEQFSRITLDEVGIDRKLSSRAQKVASISERAFEAMIDRMRGDMERHGVRVSLDFAREQAIAERKAAHAARTVVGGTVEDLHRLTESGFRAGAILADPAWHFAVRSERGEGRSAGTHYTTDAFAEMAALPVAQLAAPDSVLVMWMVDWAPRQALDLIEAWGFTHKTCGFVWAKQTASGEGWHFGMGYWTRANPEQAWLATRGSPKRLDAGVPQLIVAPVMEHSRKPDEIHDRIERLVAGPYLELFARRERPGWVSWGNELAFRMPASSGADDSFDPVTGEIMPANPVDGPECVRSPATPFADLPDIPDFLRRRPAGDTVRSEP</sequence>
<dbReference type="InterPro" id="IPR007757">
    <property type="entry name" value="MT-A70-like"/>
</dbReference>